<protein>
    <recommendedName>
        <fullName evidence="4">Methyltransferase domain-containing protein</fullName>
    </recommendedName>
</protein>
<dbReference type="Proteomes" id="UP000064967">
    <property type="component" value="Chromosome"/>
</dbReference>
<dbReference type="AlphaFoldDB" id="A0A0K1QAB2"/>
<dbReference type="STRING" id="1391654.AKJ09_09347"/>
<evidence type="ECO:0008006" key="4">
    <source>
        <dbReference type="Google" id="ProtNLM"/>
    </source>
</evidence>
<dbReference type="CDD" id="cd02440">
    <property type="entry name" value="AdoMet_MTases"/>
    <property type="match status" value="1"/>
</dbReference>
<evidence type="ECO:0000313" key="2">
    <source>
        <dbReference type="EMBL" id="AKV02684.1"/>
    </source>
</evidence>
<dbReference type="Gene3D" id="3.40.50.150">
    <property type="entry name" value="Vaccinia Virus protein VP39"/>
    <property type="match status" value="1"/>
</dbReference>
<evidence type="ECO:0000313" key="3">
    <source>
        <dbReference type="Proteomes" id="UP000064967"/>
    </source>
</evidence>
<sequence>MSRPYRPDERAEGDAPARSPETDRLIEALRRASLSRRLRERLLMDAEFDELYPAPARVVSSMFWTPMAVAIRAADLLVTTPSTRVLDVGSGVGKFCIVGAAITGAPFMGIEHRRGFVDIARDVASRVGADTAHFVSGTLDDIDVSDFDALYFFNPFEENMLHARHWLDSTVTLSEARYFADVSRAEGLLDAARVGTRVVTYHGFGGKMPLSYHRAVRERCRSGHLELWVKSERARTYSFDNPQQTRFRTSEDAV</sequence>
<dbReference type="SUPFAM" id="SSF53335">
    <property type="entry name" value="S-adenosyl-L-methionine-dependent methyltransferases"/>
    <property type="match status" value="1"/>
</dbReference>
<dbReference type="Pfam" id="PF01135">
    <property type="entry name" value="PCMT"/>
    <property type="match status" value="1"/>
</dbReference>
<feature type="region of interest" description="Disordered" evidence="1">
    <location>
        <begin position="1"/>
        <end position="21"/>
    </location>
</feature>
<proteinExistence type="predicted"/>
<dbReference type="KEGG" id="llu:AKJ09_09347"/>
<name>A0A0K1QAB2_9BACT</name>
<dbReference type="EMBL" id="CP012333">
    <property type="protein sequence ID" value="AKV02684.1"/>
    <property type="molecule type" value="Genomic_DNA"/>
</dbReference>
<gene>
    <name evidence="2" type="ORF">AKJ09_09347</name>
</gene>
<reference evidence="2 3" key="1">
    <citation type="submission" date="2015-08" db="EMBL/GenBank/DDBJ databases">
        <authorList>
            <person name="Babu N.S."/>
            <person name="Beckwith C.J."/>
            <person name="Beseler K.G."/>
            <person name="Brison A."/>
            <person name="Carone J.V."/>
            <person name="Caskin T.P."/>
            <person name="Diamond M."/>
            <person name="Durham M.E."/>
            <person name="Foxe J.M."/>
            <person name="Go M."/>
            <person name="Henderson B.A."/>
            <person name="Jones I.B."/>
            <person name="McGettigan J.A."/>
            <person name="Micheletti S.J."/>
            <person name="Nasrallah M.E."/>
            <person name="Ortiz D."/>
            <person name="Piller C.R."/>
            <person name="Privatt S.R."/>
            <person name="Schneider S.L."/>
            <person name="Sharp S."/>
            <person name="Smith T.C."/>
            <person name="Stanton J.D."/>
            <person name="Ullery H.E."/>
            <person name="Wilson R.J."/>
            <person name="Serrano M.G."/>
            <person name="Buck G."/>
            <person name="Lee V."/>
            <person name="Wang Y."/>
            <person name="Carvalho R."/>
            <person name="Voegtly L."/>
            <person name="Shi R."/>
            <person name="Duckworth R."/>
            <person name="Johnson A."/>
            <person name="Loviza R."/>
            <person name="Walstead R."/>
            <person name="Shah Z."/>
            <person name="Kiflezghi M."/>
            <person name="Wade K."/>
            <person name="Ball S.L."/>
            <person name="Bradley K.W."/>
            <person name="Asai D.J."/>
            <person name="Bowman C.A."/>
            <person name="Russell D.A."/>
            <person name="Pope W.H."/>
            <person name="Jacobs-Sera D."/>
            <person name="Hendrix R.W."/>
            <person name="Hatfull G.F."/>
        </authorList>
    </citation>
    <scope>NUCLEOTIDE SEQUENCE [LARGE SCALE GENOMIC DNA]</scope>
    <source>
        <strain evidence="2 3">DSM 27648</strain>
    </source>
</reference>
<dbReference type="InterPro" id="IPR029063">
    <property type="entry name" value="SAM-dependent_MTases_sf"/>
</dbReference>
<organism evidence="2 3">
    <name type="scientific">Labilithrix luteola</name>
    <dbReference type="NCBI Taxonomy" id="1391654"/>
    <lineage>
        <taxon>Bacteria</taxon>
        <taxon>Pseudomonadati</taxon>
        <taxon>Myxococcota</taxon>
        <taxon>Polyangia</taxon>
        <taxon>Polyangiales</taxon>
        <taxon>Labilitrichaceae</taxon>
        <taxon>Labilithrix</taxon>
    </lineage>
</organism>
<accession>A0A0K1QAB2</accession>
<keyword evidence="3" id="KW-1185">Reference proteome</keyword>
<evidence type="ECO:0000256" key="1">
    <source>
        <dbReference type="SAM" id="MobiDB-lite"/>
    </source>
</evidence>